<dbReference type="EMBL" id="KN837099">
    <property type="protein sequence ID" value="KIJ48128.1"/>
    <property type="molecule type" value="Genomic_DNA"/>
</dbReference>
<feature type="compositionally biased region" description="Basic and acidic residues" evidence="2">
    <location>
        <begin position="209"/>
        <end position="221"/>
    </location>
</feature>
<dbReference type="AlphaFoldDB" id="A0A0C9UWW3"/>
<name>A0A0C9UWW3_SPHS4</name>
<dbReference type="Pfam" id="PF08238">
    <property type="entry name" value="Sel1"/>
    <property type="match status" value="3"/>
</dbReference>
<dbReference type="HOGENOM" id="CLU_033307_0_0_1"/>
<protein>
    <submittedName>
        <fullName evidence="3">Uncharacterized protein</fullName>
    </submittedName>
</protein>
<evidence type="ECO:0000313" key="4">
    <source>
        <dbReference type="Proteomes" id="UP000054279"/>
    </source>
</evidence>
<dbReference type="OrthoDB" id="272077at2759"/>
<accession>A0A0C9UWW3</accession>
<feature type="compositionally biased region" description="Low complexity" evidence="2">
    <location>
        <begin position="186"/>
        <end position="198"/>
    </location>
</feature>
<feature type="region of interest" description="Disordered" evidence="2">
    <location>
        <begin position="186"/>
        <end position="221"/>
    </location>
</feature>
<keyword evidence="4" id="KW-1185">Reference proteome</keyword>
<evidence type="ECO:0000256" key="2">
    <source>
        <dbReference type="SAM" id="MobiDB-lite"/>
    </source>
</evidence>
<keyword evidence="1" id="KW-0677">Repeat</keyword>
<sequence>MKAGVESCYYRLGMARLLGQLGLSPSPETAMQFLQEAAKRSSIESPHFTYVYGLLLLGEFTAAKVEERYYVPLILPGSLPTTEARKHIERPAYLGSALAQYKLGHVYEYAVPPSPSIRCFPSNITQGAFEEDEGLTVAFADKAVKKGVHSAEFVMGYYAEVGIGQPKDLEATKKQHGNTEAPARLSALSQAAPQSLSRTQHDTLTNDNSTKHEPTAAEKVKMEVLEGAARKHRLCRRCLLRFRGRGMRGGPQQGRPFANAPRYTLSDTPSPPPSGASGAELHQHPSQSGHGQLAGKPPGRRHEMV</sequence>
<dbReference type="SUPFAM" id="SSF81901">
    <property type="entry name" value="HCP-like"/>
    <property type="match status" value="1"/>
</dbReference>
<evidence type="ECO:0000313" key="3">
    <source>
        <dbReference type="EMBL" id="KIJ48128.1"/>
    </source>
</evidence>
<dbReference type="Gene3D" id="1.25.40.10">
    <property type="entry name" value="Tetratricopeptide repeat domain"/>
    <property type="match status" value="1"/>
</dbReference>
<dbReference type="InterPro" id="IPR011990">
    <property type="entry name" value="TPR-like_helical_dom_sf"/>
</dbReference>
<organism evidence="3 4">
    <name type="scientific">Sphaerobolus stellatus (strain SS14)</name>
    <dbReference type="NCBI Taxonomy" id="990650"/>
    <lineage>
        <taxon>Eukaryota</taxon>
        <taxon>Fungi</taxon>
        <taxon>Dikarya</taxon>
        <taxon>Basidiomycota</taxon>
        <taxon>Agaricomycotina</taxon>
        <taxon>Agaricomycetes</taxon>
        <taxon>Phallomycetidae</taxon>
        <taxon>Geastrales</taxon>
        <taxon>Sphaerobolaceae</taxon>
        <taxon>Sphaerobolus</taxon>
    </lineage>
</organism>
<dbReference type="PANTHER" id="PTHR46430:SF2">
    <property type="entry name" value="CHITIN SYNTHASE REGULATORY FACTOR 4"/>
    <property type="match status" value="1"/>
</dbReference>
<proteinExistence type="predicted"/>
<dbReference type="InterPro" id="IPR006597">
    <property type="entry name" value="Sel1-like"/>
</dbReference>
<reference evidence="3 4" key="1">
    <citation type="submission" date="2014-06" db="EMBL/GenBank/DDBJ databases">
        <title>Evolutionary Origins and Diversification of the Mycorrhizal Mutualists.</title>
        <authorList>
            <consortium name="DOE Joint Genome Institute"/>
            <consortium name="Mycorrhizal Genomics Consortium"/>
            <person name="Kohler A."/>
            <person name="Kuo A."/>
            <person name="Nagy L.G."/>
            <person name="Floudas D."/>
            <person name="Copeland A."/>
            <person name="Barry K.W."/>
            <person name="Cichocki N."/>
            <person name="Veneault-Fourrey C."/>
            <person name="LaButti K."/>
            <person name="Lindquist E.A."/>
            <person name="Lipzen A."/>
            <person name="Lundell T."/>
            <person name="Morin E."/>
            <person name="Murat C."/>
            <person name="Riley R."/>
            <person name="Ohm R."/>
            <person name="Sun H."/>
            <person name="Tunlid A."/>
            <person name="Henrissat B."/>
            <person name="Grigoriev I.V."/>
            <person name="Hibbett D.S."/>
            <person name="Martin F."/>
        </authorList>
    </citation>
    <scope>NUCLEOTIDE SEQUENCE [LARGE SCALE GENOMIC DNA]</scope>
    <source>
        <strain evidence="3 4">SS14</strain>
    </source>
</reference>
<dbReference type="InterPro" id="IPR051726">
    <property type="entry name" value="Chitin_Synth_Reg"/>
</dbReference>
<dbReference type="PANTHER" id="PTHR46430">
    <property type="entry name" value="PROTEIN SKT5-RELATED"/>
    <property type="match status" value="1"/>
</dbReference>
<feature type="region of interest" description="Disordered" evidence="2">
    <location>
        <begin position="244"/>
        <end position="305"/>
    </location>
</feature>
<dbReference type="Proteomes" id="UP000054279">
    <property type="component" value="Unassembled WGS sequence"/>
</dbReference>
<gene>
    <name evidence="3" type="ORF">M422DRAFT_248308</name>
</gene>
<evidence type="ECO:0000256" key="1">
    <source>
        <dbReference type="ARBA" id="ARBA00022737"/>
    </source>
</evidence>